<keyword evidence="4" id="KW-0995">Kinetochore</keyword>
<dbReference type="GO" id="GO:0007052">
    <property type="term" value="P:mitotic spindle organization"/>
    <property type="evidence" value="ECO:0007669"/>
    <property type="project" value="TreeGrafter"/>
</dbReference>
<proteinExistence type="inferred from homology"/>
<dbReference type="AlphaFoldDB" id="A0A1Y1Y8Z8"/>
<evidence type="ECO:0000256" key="5">
    <source>
        <dbReference type="ARBA" id="ARBA00023242"/>
    </source>
</evidence>
<feature type="domain" description="Centromere protein H C-terminal" evidence="8">
    <location>
        <begin position="37"/>
        <end position="219"/>
    </location>
</feature>
<dbReference type="InterPro" id="IPR040034">
    <property type="entry name" value="CENP-H"/>
</dbReference>
<dbReference type="PANTHER" id="PTHR48122">
    <property type="entry name" value="CENTROMERE PROTEIN H"/>
    <property type="match status" value="1"/>
</dbReference>
<dbReference type="InterPro" id="IPR008426">
    <property type="entry name" value="CENP-H_C"/>
</dbReference>
<keyword evidence="3" id="KW-0158">Chromosome</keyword>
<dbReference type="Proteomes" id="UP000193498">
    <property type="component" value="Unassembled WGS sequence"/>
</dbReference>
<dbReference type="Pfam" id="PF05837">
    <property type="entry name" value="CENP-H"/>
    <property type="match status" value="1"/>
</dbReference>
<comment type="subcellular location">
    <subcellularLocation>
        <location evidence="2">Chromosome</location>
        <location evidence="2">Centromere</location>
        <location evidence="2">Kinetochore</location>
    </subcellularLocation>
    <subcellularLocation>
        <location evidence="1">Nucleus</location>
    </subcellularLocation>
</comment>
<evidence type="ECO:0000256" key="3">
    <source>
        <dbReference type="ARBA" id="ARBA00022454"/>
    </source>
</evidence>
<dbReference type="GO" id="GO:0043515">
    <property type="term" value="F:kinetochore binding"/>
    <property type="evidence" value="ECO:0007669"/>
    <property type="project" value="TreeGrafter"/>
</dbReference>
<evidence type="ECO:0000256" key="1">
    <source>
        <dbReference type="ARBA" id="ARBA00004123"/>
    </source>
</evidence>
<name>A0A1Y1Y8Z8_9FUNG</name>
<dbReference type="OrthoDB" id="2274804at2759"/>
<evidence type="ECO:0000313" key="10">
    <source>
        <dbReference type="Proteomes" id="UP000193498"/>
    </source>
</evidence>
<dbReference type="GO" id="GO:0005634">
    <property type="term" value="C:nucleus"/>
    <property type="evidence" value="ECO:0007669"/>
    <property type="project" value="UniProtKB-SubCell"/>
</dbReference>
<accession>A0A1Y1Y8Z8</accession>
<evidence type="ECO:0000259" key="8">
    <source>
        <dbReference type="Pfam" id="PF05837"/>
    </source>
</evidence>
<dbReference type="PANTHER" id="PTHR48122:SF1">
    <property type="entry name" value="CENTROMERE PROTEIN H"/>
    <property type="match status" value="1"/>
</dbReference>
<reference evidence="9 10" key="1">
    <citation type="submission" date="2016-07" db="EMBL/GenBank/DDBJ databases">
        <title>Pervasive Adenine N6-methylation of Active Genes in Fungi.</title>
        <authorList>
            <consortium name="DOE Joint Genome Institute"/>
            <person name="Mondo S.J."/>
            <person name="Dannebaum R.O."/>
            <person name="Kuo R.C."/>
            <person name="Labutti K."/>
            <person name="Haridas S."/>
            <person name="Kuo A."/>
            <person name="Salamov A."/>
            <person name="Ahrendt S.R."/>
            <person name="Lipzen A."/>
            <person name="Sullivan W."/>
            <person name="Andreopoulos W.B."/>
            <person name="Clum A."/>
            <person name="Lindquist E."/>
            <person name="Daum C."/>
            <person name="Ramamoorthy G.K."/>
            <person name="Gryganskyi A."/>
            <person name="Culley D."/>
            <person name="Magnuson J.K."/>
            <person name="James T.Y."/>
            <person name="O'Malley M.A."/>
            <person name="Stajich J.E."/>
            <person name="Spatafora J.W."/>
            <person name="Visel A."/>
            <person name="Grigoriev I.V."/>
        </authorList>
    </citation>
    <scope>NUCLEOTIDE SEQUENCE [LARGE SCALE GENOMIC DNA]</scope>
    <source>
        <strain evidence="9 10">CBS 931.73</strain>
    </source>
</reference>
<evidence type="ECO:0000256" key="7">
    <source>
        <dbReference type="ARBA" id="ARBA00025735"/>
    </source>
</evidence>
<evidence type="ECO:0000256" key="6">
    <source>
        <dbReference type="ARBA" id="ARBA00023328"/>
    </source>
</evidence>
<organism evidence="9 10">
    <name type="scientific">Basidiobolus meristosporus CBS 931.73</name>
    <dbReference type="NCBI Taxonomy" id="1314790"/>
    <lineage>
        <taxon>Eukaryota</taxon>
        <taxon>Fungi</taxon>
        <taxon>Fungi incertae sedis</taxon>
        <taxon>Zoopagomycota</taxon>
        <taxon>Entomophthoromycotina</taxon>
        <taxon>Basidiobolomycetes</taxon>
        <taxon>Basidiobolales</taxon>
        <taxon>Basidiobolaceae</taxon>
        <taxon>Basidiobolus</taxon>
    </lineage>
</organism>
<gene>
    <name evidence="9" type="ORF">K493DRAFT_407971</name>
</gene>
<dbReference type="EMBL" id="MCFE01000203">
    <property type="protein sequence ID" value="ORX94479.1"/>
    <property type="molecule type" value="Genomic_DNA"/>
</dbReference>
<evidence type="ECO:0000256" key="2">
    <source>
        <dbReference type="ARBA" id="ARBA00004629"/>
    </source>
</evidence>
<dbReference type="GO" id="GO:0000776">
    <property type="term" value="C:kinetochore"/>
    <property type="evidence" value="ECO:0007669"/>
    <property type="project" value="UniProtKB-KW"/>
</dbReference>
<dbReference type="GO" id="GO:0051382">
    <property type="term" value="P:kinetochore assembly"/>
    <property type="evidence" value="ECO:0007669"/>
    <property type="project" value="InterPro"/>
</dbReference>
<keyword evidence="5" id="KW-0539">Nucleus</keyword>
<comment type="caution">
    <text evidence="9">The sequence shown here is derived from an EMBL/GenBank/DDBJ whole genome shotgun (WGS) entry which is preliminary data.</text>
</comment>
<keyword evidence="6" id="KW-0137">Centromere</keyword>
<evidence type="ECO:0000256" key="4">
    <source>
        <dbReference type="ARBA" id="ARBA00022838"/>
    </source>
</evidence>
<sequence length="236" mass="26955">MYTNSLAAGQVVNKFTKEEELHIWSQYEDHLKREVREFECGTSEREAEEEFGRYTEEEEAEILVRIDELKRKLLEVGSNNSLKELLLTNVKLAASFKEEATFPREHISPPSELLSLASTRDELAINHLKLVEEITKGKEELLKLQLANQDILTKNRLILGQATDLELGQYDPSPDDTTDKVRLKEIREKFEISRNVLQSIILASGVDWSSDEHLVELMLLIGDEPQSPGDVLYSTS</sequence>
<protein>
    <recommendedName>
        <fullName evidence="8">Centromere protein H C-terminal domain-containing protein</fullName>
    </recommendedName>
</protein>
<keyword evidence="10" id="KW-1185">Reference proteome</keyword>
<dbReference type="InParanoid" id="A0A1Y1Y8Z8"/>
<evidence type="ECO:0000313" key="9">
    <source>
        <dbReference type="EMBL" id="ORX94479.1"/>
    </source>
</evidence>
<dbReference type="GO" id="GO:0007059">
    <property type="term" value="P:chromosome segregation"/>
    <property type="evidence" value="ECO:0007669"/>
    <property type="project" value="TreeGrafter"/>
</dbReference>
<comment type="similarity">
    <text evidence="7">Belongs to the CENP-H/MCM16 family.</text>
</comment>